<evidence type="ECO:0000313" key="2">
    <source>
        <dbReference type="EMBL" id="PLW32674.1"/>
    </source>
</evidence>
<evidence type="ECO:0000256" key="1">
    <source>
        <dbReference type="SAM" id="MobiDB-lite"/>
    </source>
</evidence>
<dbReference type="EMBL" id="PGCJ01000317">
    <property type="protein sequence ID" value="PLW32674.1"/>
    <property type="molecule type" value="Genomic_DNA"/>
</dbReference>
<accession>A0A2N5U4J8</accession>
<sequence>MQAAEFESVSNSLGGSRPSLNRMAASNINLDEAIRSNFSGSAGVGTKTGHNS</sequence>
<proteinExistence type="predicted"/>
<dbReference type="AlphaFoldDB" id="A0A2N5U4J8"/>
<evidence type="ECO:0000313" key="3">
    <source>
        <dbReference type="Proteomes" id="UP000235388"/>
    </source>
</evidence>
<protein>
    <submittedName>
        <fullName evidence="2">Uncharacterized protein</fullName>
    </submittedName>
</protein>
<dbReference type="Proteomes" id="UP000235388">
    <property type="component" value="Unassembled WGS sequence"/>
</dbReference>
<keyword evidence="3" id="KW-1185">Reference proteome</keyword>
<comment type="caution">
    <text evidence="2">The sequence shown here is derived from an EMBL/GenBank/DDBJ whole genome shotgun (WGS) entry which is preliminary data.</text>
</comment>
<gene>
    <name evidence="2" type="ORF">PCANC_24633</name>
</gene>
<reference evidence="2 3" key="1">
    <citation type="submission" date="2017-11" db="EMBL/GenBank/DDBJ databases">
        <title>De novo assembly and phasing of dikaryotic genomes from two isolates of Puccinia coronata f. sp. avenae, the causal agent of oat crown rust.</title>
        <authorList>
            <person name="Miller M.E."/>
            <person name="Zhang Y."/>
            <person name="Omidvar V."/>
            <person name="Sperschneider J."/>
            <person name="Schwessinger B."/>
            <person name="Raley C."/>
            <person name="Palmer J.M."/>
            <person name="Garnica D."/>
            <person name="Upadhyaya N."/>
            <person name="Rathjen J."/>
            <person name="Taylor J.M."/>
            <person name="Park R.F."/>
            <person name="Dodds P.N."/>
            <person name="Hirsch C.D."/>
            <person name="Kianian S.F."/>
            <person name="Figueroa M."/>
        </authorList>
    </citation>
    <scope>NUCLEOTIDE SEQUENCE [LARGE SCALE GENOMIC DNA]</scope>
    <source>
        <strain evidence="2">12NC29</strain>
    </source>
</reference>
<organism evidence="2 3">
    <name type="scientific">Puccinia coronata f. sp. avenae</name>
    <dbReference type="NCBI Taxonomy" id="200324"/>
    <lineage>
        <taxon>Eukaryota</taxon>
        <taxon>Fungi</taxon>
        <taxon>Dikarya</taxon>
        <taxon>Basidiomycota</taxon>
        <taxon>Pucciniomycotina</taxon>
        <taxon>Pucciniomycetes</taxon>
        <taxon>Pucciniales</taxon>
        <taxon>Pucciniaceae</taxon>
        <taxon>Puccinia</taxon>
    </lineage>
</organism>
<name>A0A2N5U4J8_9BASI</name>
<feature type="region of interest" description="Disordered" evidence="1">
    <location>
        <begin position="1"/>
        <end position="21"/>
    </location>
</feature>